<dbReference type="EMBL" id="JAULSU010000007">
    <property type="protein sequence ID" value="KAK0611320.1"/>
    <property type="molecule type" value="Genomic_DNA"/>
</dbReference>
<evidence type="ECO:0000313" key="2">
    <source>
        <dbReference type="Proteomes" id="UP001175000"/>
    </source>
</evidence>
<protein>
    <submittedName>
        <fullName evidence="1">Uncharacterized protein</fullName>
    </submittedName>
</protein>
<reference evidence="1" key="1">
    <citation type="submission" date="2023-06" db="EMBL/GenBank/DDBJ databases">
        <title>Genome-scale phylogeny and comparative genomics of the fungal order Sordariales.</title>
        <authorList>
            <consortium name="Lawrence Berkeley National Laboratory"/>
            <person name="Hensen N."/>
            <person name="Bonometti L."/>
            <person name="Westerberg I."/>
            <person name="Brannstrom I.O."/>
            <person name="Guillou S."/>
            <person name="Cros-Aarteil S."/>
            <person name="Calhoun S."/>
            <person name="Haridas S."/>
            <person name="Kuo A."/>
            <person name="Mondo S."/>
            <person name="Pangilinan J."/>
            <person name="Riley R."/>
            <person name="Labutti K."/>
            <person name="Andreopoulos B."/>
            <person name="Lipzen A."/>
            <person name="Chen C."/>
            <person name="Yanf M."/>
            <person name="Daum C."/>
            <person name="Ng V."/>
            <person name="Clum A."/>
            <person name="Steindorff A."/>
            <person name="Ohm R."/>
            <person name="Martin F."/>
            <person name="Silar P."/>
            <person name="Natvig D."/>
            <person name="Lalanne C."/>
            <person name="Gautier V."/>
            <person name="Ament-Velasquez S.L."/>
            <person name="Kruys A."/>
            <person name="Hutchinson M.I."/>
            <person name="Powell A.J."/>
            <person name="Barry K."/>
            <person name="Miller A.N."/>
            <person name="Grigoriev I.V."/>
            <person name="Debuchy R."/>
            <person name="Gladieux P."/>
            <person name="Thoren M.H."/>
            <person name="Johannesson H."/>
        </authorList>
    </citation>
    <scope>NUCLEOTIDE SEQUENCE</scope>
    <source>
        <strain evidence="1">CBS 606.72</strain>
    </source>
</reference>
<gene>
    <name evidence="1" type="ORF">B0T14DRAFT_325717</name>
</gene>
<dbReference type="AlphaFoldDB" id="A0AA39WBZ3"/>
<organism evidence="1 2">
    <name type="scientific">Immersiella caudata</name>
    <dbReference type="NCBI Taxonomy" id="314043"/>
    <lineage>
        <taxon>Eukaryota</taxon>
        <taxon>Fungi</taxon>
        <taxon>Dikarya</taxon>
        <taxon>Ascomycota</taxon>
        <taxon>Pezizomycotina</taxon>
        <taxon>Sordariomycetes</taxon>
        <taxon>Sordariomycetidae</taxon>
        <taxon>Sordariales</taxon>
        <taxon>Lasiosphaeriaceae</taxon>
        <taxon>Immersiella</taxon>
    </lineage>
</organism>
<proteinExistence type="predicted"/>
<evidence type="ECO:0000313" key="1">
    <source>
        <dbReference type="EMBL" id="KAK0611320.1"/>
    </source>
</evidence>
<comment type="caution">
    <text evidence="1">The sequence shown here is derived from an EMBL/GenBank/DDBJ whole genome shotgun (WGS) entry which is preliminary data.</text>
</comment>
<name>A0AA39WBZ3_9PEZI</name>
<accession>A0AA39WBZ3</accession>
<dbReference type="Proteomes" id="UP001175000">
    <property type="component" value="Unassembled WGS sequence"/>
</dbReference>
<sequence>MILPRAMNMPSCGLSSSRVDIGLVYPPKGKGKGQGNTKAEAKMQIETVTGEVAFVNVSAIRKVYAHFRETGRGIGLGK</sequence>
<keyword evidence="2" id="KW-1185">Reference proteome</keyword>